<gene>
    <name evidence="1" type="ORF">GCM10011577_38610</name>
</gene>
<name>A0ABQ1Y1V9_9MICC</name>
<proteinExistence type="predicted"/>
<protein>
    <submittedName>
        <fullName evidence="1">Uncharacterized protein</fullName>
    </submittedName>
</protein>
<accession>A0ABQ1Y1V9</accession>
<evidence type="ECO:0000313" key="2">
    <source>
        <dbReference type="Proteomes" id="UP000596938"/>
    </source>
</evidence>
<keyword evidence="2" id="KW-1185">Reference proteome</keyword>
<organism evidence="1 2">
    <name type="scientific">Pseudarthrobacter polychromogenes</name>
    <dbReference type="NCBI Taxonomy" id="1676"/>
    <lineage>
        <taxon>Bacteria</taxon>
        <taxon>Bacillati</taxon>
        <taxon>Actinomycetota</taxon>
        <taxon>Actinomycetes</taxon>
        <taxon>Micrococcales</taxon>
        <taxon>Micrococcaceae</taxon>
        <taxon>Pseudarthrobacter</taxon>
    </lineage>
</organism>
<dbReference type="Proteomes" id="UP000596938">
    <property type="component" value="Unassembled WGS sequence"/>
</dbReference>
<evidence type="ECO:0000313" key="1">
    <source>
        <dbReference type="EMBL" id="GGH09959.1"/>
    </source>
</evidence>
<comment type="caution">
    <text evidence="1">The sequence shown here is derived from an EMBL/GenBank/DDBJ whole genome shotgun (WGS) entry which is preliminary data.</text>
</comment>
<dbReference type="EMBL" id="BMKU01000018">
    <property type="protein sequence ID" value="GGH09959.1"/>
    <property type="molecule type" value="Genomic_DNA"/>
</dbReference>
<sequence length="71" mass="8264">MADESYEEPHPSPGSVYETDQEVIEEAVRMLRELDDTPLHQMTPLFYQHGYEELRMLTSELLRILGSAPRD</sequence>
<reference evidence="2" key="1">
    <citation type="journal article" date="2019" name="Int. J. Syst. Evol. Microbiol.">
        <title>The Global Catalogue of Microorganisms (GCM) 10K type strain sequencing project: providing services to taxonomists for standard genome sequencing and annotation.</title>
        <authorList>
            <consortium name="The Broad Institute Genomics Platform"/>
            <consortium name="The Broad Institute Genome Sequencing Center for Infectious Disease"/>
            <person name="Wu L."/>
            <person name="Ma J."/>
        </authorList>
    </citation>
    <scope>NUCLEOTIDE SEQUENCE [LARGE SCALE GENOMIC DNA]</scope>
    <source>
        <strain evidence="2">CGMCC 1.1927</strain>
    </source>
</reference>
<dbReference type="RefSeq" id="WP_188813703.1">
    <property type="nucleotide sequence ID" value="NZ_BAAAWV010000001.1"/>
</dbReference>